<dbReference type="InterPro" id="IPR000834">
    <property type="entry name" value="Peptidase_M14"/>
</dbReference>
<dbReference type="PROSITE" id="PS52035">
    <property type="entry name" value="PEPTIDASE_M14"/>
    <property type="match status" value="1"/>
</dbReference>
<dbReference type="EMBL" id="UOEL01000143">
    <property type="protein sequence ID" value="VAW17385.1"/>
    <property type="molecule type" value="Genomic_DNA"/>
</dbReference>
<feature type="domain" description="Peptidase M14" evidence="1">
    <location>
        <begin position="7"/>
        <end position="269"/>
    </location>
</feature>
<protein>
    <recommendedName>
        <fullName evidence="1">Peptidase M14 domain-containing protein</fullName>
    </recommendedName>
</protein>
<dbReference type="Pfam" id="PF00246">
    <property type="entry name" value="Peptidase_M14"/>
    <property type="match status" value="1"/>
</dbReference>
<dbReference type="Gene3D" id="3.40.630.10">
    <property type="entry name" value="Zn peptidases"/>
    <property type="match status" value="1"/>
</dbReference>
<dbReference type="CDD" id="cd06239">
    <property type="entry name" value="M14-like"/>
    <property type="match status" value="1"/>
</dbReference>
<dbReference type="GO" id="GO:0008270">
    <property type="term" value="F:zinc ion binding"/>
    <property type="evidence" value="ECO:0007669"/>
    <property type="project" value="InterPro"/>
</dbReference>
<gene>
    <name evidence="2" type="ORF">MNBD_BACTEROID03-2842</name>
</gene>
<evidence type="ECO:0000313" key="2">
    <source>
        <dbReference type="EMBL" id="VAW17385.1"/>
    </source>
</evidence>
<proteinExistence type="predicted"/>
<name>A0A3B0TFN6_9ZZZZ</name>
<dbReference type="GO" id="GO:0006508">
    <property type="term" value="P:proteolysis"/>
    <property type="evidence" value="ECO:0007669"/>
    <property type="project" value="InterPro"/>
</dbReference>
<organism evidence="2">
    <name type="scientific">hydrothermal vent metagenome</name>
    <dbReference type="NCBI Taxonomy" id="652676"/>
    <lineage>
        <taxon>unclassified sequences</taxon>
        <taxon>metagenomes</taxon>
        <taxon>ecological metagenomes</taxon>
    </lineage>
</organism>
<dbReference type="AlphaFoldDB" id="A0A3B0TFN6"/>
<dbReference type="GO" id="GO:0004181">
    <property type="term" value="F:metallocarboxypeptidase activity"/>
    <property type="evidence" value="ECO:0007669"/>
    <property type="project" value="InterPro"/>
</dbReference>
<evidence type="ECO:0000259" key="1">
    <source>
        <dbReference type="PROSITE" id="PS52035"/>
    </source>
</evidence>
<accession>A0A3B0TFN6</accession>
<sequence>MPLPLTDYSLYKEASVQGRYVVNEQIIEFLSAKSLNNLIKTEGYSVQERPIKSITLGTGPSKVLMWSQMHGNESTTTKGVLDLLNFLGSETHLAKNILKTCTLKIIPMLNPDGAVKYTRVNANEIDLNRDAQDQSQPESRALRAVFKSFKPDFCFNLHDQRTIFGVGKNPKPATVSFLAPAHDEVRGISKSRAVSMKLIVAMNQVLQNLIPEQVGRYDDAFNANCVGDTFQMLNVPTILFEAGHYQNDYQREKTRMYTFYALITALDCISKDEMDNYSQQGYFDIPENKKPFFDILIKNVPINGSSGSEDVGLLYTEVLKDNSVIFEPKIDKRGNLTKFLGHKTYDCSNESDVKQMKDLGIWSLLKNSR</sequence>
<reference evidence="2" key="1">
    <citation type="submission" date="2018-06" db="EMBL/GenBank/DDBJ databases">
        <authorList>
            <person name="Zhirakovskaya E."/>
        </authorList>
    </citation>
    <scope>NUCLEOTIDE SEQUENCE</scope>
</reference>
<dbReference type="SUPFAM" id="SSF53187">
    <property type="entry name" value="Zn-dependent exopeptidases"/>
    <property type="match status" value="1"/>
</dbReference>